<dbReference type="SUPFAM" id="SSF53756">
    <property type="entry name" value="UDP-Glycosyltransferase/glycogen phosphorylase"/>
    <property type="match status" value="1"/>
</dbReference>
<dbReference type="EMBL" id="CP134536">
    <property type="protein sequence ID" value="WNH11647.1"/>
    <property type="molecule type" value="Genomic_DNA"/>
</dbReference>
<keyword evidence="3" id="KW-1185">Reference proteome</keyword>
<protein>
    <submittedName>
        <fullName evidence="2">Glycosyltransferase</fullName>
        <ecNumber evidence="2">2.4.-.-</ecNumber>
    </submittedName>
</protein>
<dbReference type="CDD" id="cd03801">
    <property type="entry name" value="GT4_PimA-like"/>
    <property type="match status" value="1"/>
</dbReference>
<dbReference type="InterPro" id="IPR001296">
    <property type="entry name" value="Glyco_trans_1"/>
</dbReference>
<name>A0ABY9Y0L1_9FLAO</name>
<proteinExistence type="predicted"/>
<organism evidence="2 3">
    <name type="scientific">Thalassobellus suaedae</name>
    <dbReference type="NCBI Taxonomy" id="3074124"/>
    <lineage>
        <taxon>Bacteria</taxon>
        <taxon>Pseudomonadati</taxon>
        <taxon>Bacteroidota</taxon>
        <taxon>Flavobacteriia</taxon>
        <taxon>Flavobacteriales</taxon>
        <taxon>Flavobacteriaceae</taxon>
        <taxon>Thalassobellus</taxon>
    </lineage>
</organism>
<evidence type="ECO:0000313" key="3">
    <source>
        <dbReference type="Proteomes" id="UP001303407"/>
    </source>
</evidence>
<reference evidence="2 3" key="1">
    <citation type="submission" date="2023-09" db="EMBL/GenBank/DDBJ databases">
        <title>Thalassobella suaedae gen. nov., sp. nov., a marine bacterium of the family Flavobacteriaceae isolated from a halophyte Suaeda japonica.</title>
        <authorList>
            <person name="Lee S.Y."/>
            <person name="Hwang C.Y."/>
        </authorList>
    </citation>
    <scope>NUCLEOTIDE SEQUENCE [LARGE SCALE GENOMIC DNA]</scope>
    <source>
        <strain evidence="2 3">HL-DH10</strain>
    </source>
</reference>
<dbReference type="Gene3D" id="3.40.50.2000">
    <property type="entry name" value="Glycogen Phosphorylase B"/>
    <property type="match status" value="2"/>
</dbReference>
<dbReference type="EC" id="2.4.-.-" evidence="2"/>
<dbReference type="Proteomes" id="UP001303407">
    <property type="component" value="Chromosome"/>
</dbReference>
<dbReference type="GO" id="GO:0016757">
    <property type="term" value="F:glycosyltransferase activity"/>
    <property type="evidence" value="ECO:0007669"/>
    <property type="project" value="UniProtKB-KW"/>
</dbReference>
<accession>A0ABY9Y0L1</accession>
<feature type="domain" description="Glycosyl transferase family 1" evidence="1">
    <location>
        <begin position="192"/>
        <end position="346"/>
    </location>
</feature>
<evidence type="ECO:0000259" key="1">
    <source>
        <dbReference type="Pfam" id="PF00534"/>
    </source>
</evidence>
<dbReference type="PANTHER" id="PTHR12526:SF630">
    <property type="entry name" value="GLYCOSYLTRANSFERASE"/>
    <property type="match status" value="1"/>
</dbReference>
<dbReference type="PANTHER" id="PTHR12526">
    <property type="entry name" value="GLYCOSYLTRANSFERASE"/>
    <property type="match status" value="1"/>
</dbReference>
<keyword evidence="2" id="KW-0808">Transferase</keyword>
<keyword evidence="2" id="KW-0328">Glycosyltransferase</keyword>
<dbReference type="RefSeq" id="WP_415861627.1">
    <property type="nucleotide sequence ID" value="NZ_CP134536.1"/>
</dbReference>
<evidence type="ECO:0000313" key="2">
    <source>
        <dbReference type="EMBL" id="WNH11647.1"/>
    </source>
</evidence>
<gene>
    <name evidence="2" type="ORF">RHP49_12145</name>
</gene>
<sequence>MKFLILTHVLHKQQNNQWFAYAPYVNEMNLWFKYVDEVEIVAPILINKTSSIEHPYSHNNIKFNKIPSIAFINFKQSFLSIFLLPSIFFKIFKACKETDHIHLRCPGNIGLIGCLVQILFPSKPKTAKYAGNWDPNAKQPLSYKLQKWILRNTFLTKNMTVLVYGDWNHQTKNIKSFFTATYKNSEIEKLIKREYSDMLKFVFVGSLVEGKRPLFAIKLVEELYKQGKQITLDLYGDGVLKEVLQNYIVENKLEDVIVVHGNQSKEIIKEALRKAHFSILPSISEGWPKAIAEAMFFGVIPIATKISCVPNMLDYGERGILIEPKLDVATTIINKALPNVLLLEGMSQKASNWAQSYTLEVFEEEISKLIMPS</sequence>
<dbReference type="Pfam" id="PF00534">
    <property type="entry name" value="Glycos_transf_1"/>
    <property type="match status" value="1"/>
</dbReference>